<evidence type="ECO:0000256" key="8">
    <source>
        <dbReference type="ARBA" id="ARBA00023125"/>
    </source>
</evidence>
<dbReference type="GO" id="GO:0009432">
    <property type="term" value="P:SOS response"/>
    <property type="evidence" value="ECO:0007669"/>
    <property type="project" value="UniProtKB-UniRule"/>
</dbReference>
<comment type="catalytic activity">
    <reaction evidence="12">
        <text>Hydrolysis of Ala-|-Gly bond in repressor LexA.</text>
        <dbReference type="EC" id="3.4.21.88"/>
    </reaction>
</comment>
<feature type="site" description="Cleavage; by autolysis" evidence="12">
    <location>
        <begin position="89"/>
        <end position="90"/>
    </location>
</feature>
<comment type="similarity">
    <text evidence="1 12 13">Belongs to the peptidase S24 family.</text>
</comment>
<evidence type="ECO:0000256" key="13">
    <source>
        <dbReference type="RuleBase" id="RU003991"/>
    </source>
</evidence>
<dbReference type="SUPFAM" id="SSF51306">
    <property type="entry name" value="LexA/Signal peptidase"/>
    <property type="match status" value="1"/>
</dbReference>
<dbReference type="PANTHER" id="PTHR33516">
    <property type="entry name" value="LEXA REPRESSOR"/>
    <property type="match status" value="1"/>
</dbReference>
<evidence type="ECO:0000256" key="5">
    <source>
        <dbReference type="ARBA" id="ARBA00022801"/>
    </source>
</evidence>
<comment type="caution">
    <text evidence="12">Lacks conserved residue(s) required for the propagation of feature annotation.</text>
</comment>
<feature type="active site" description="For autocatalytic cleavage activity" evidence="12">
    <location>
        <position position="161"/>
    </location>
</feature>
<keyword evidence="3 12" id="KW-0235">DNA replication</keyword>
<evidence type="ECO:0000256" key="4">
    <source>
        <dbReference type="ARBA" id="ARBA00022763"/>
    </source>
</evidence>
<dbReference type="GO" id="GO:0003677">
    <property type="term" value="F:DNA binding"/>
    <property type="evidence" value="ECO:0007669"/>
    <property type="project" value="UniProtKB-UniRule"/>
</dbReference>
<reference evidence="16 17" key="1">
    <citation type="journal article" date="2016" name="Nat. Commun.">
        <title>Thousands of microbial genomes shed light on interconnected biogeochemical processes in an aquifer system.</title>
        <authorList>
            <person name="Anantharaman K."/>
            <person name="Brown C.T."/>
            <person name="Hug L.A."/>
            <person name="Sharon I."/>
            <person name="Castelle C.J."/>
            <person name="Probst A.J."/>
            <person name="Thomas B.C."/>
            <person name="Singh A."/>
            <person name="Wilkins M.J."/>
            <person name="Karaoz U."/>
            <person name="Brodie E.L."/>
            <person name="Williams K.H."/>
            <person name="Hubbard S.S."/>
            <person name="Banfield J.F."/>
        </authorList>
    </citation>
    <scope>NUCLEOTIDE SEQUENCE [LARGE SCALE GENOMIC DNA]</scope>
</reference>
<evidence type="ECO:0000256" key="6">
    <source>
        <dbReference type="ARBA" id="ARBA00022813"/>
    </source>
</evidence>
<evidence type="ECO:0000256" key="12">
    <source>
        <dbReference type="HAMAP-Rule" id="MF_00015"/>
    </source>
</evidence>
<dbReference type="GO" id="GO:0004252">
    <property type="term" value="F:serine-type endopeptidase activity"/>
    <property type="evidence" value="ECO:0007669"/>
    <property type="project" value="UniProtKB-UniRule"/>
</dbReference>
<dbReference type="InterPro" id="IPR006200">
    <property type="entry name" value="LexA"/>
</dbReference>
<keyword evidence="8 12" id="KW-0238">DNA-binding</keyword>
<keyword evidence="7 12" id="KW-0805">Transcription regulation</keyword>
<dbReference type="AlphaFoldDB" id="A0A1F7K9F7"/>
<comment type="subunit">
    <text evidence="12">Homodimer.</text>
</comment>
<comment type="function">
    <text evidence="12">Represses a number of genes involved in the response to DNA damage (SOS response), including recA and lexA. In the presence of single-stranded DNA, RecA interacts with LexA causing an autocatalytic cleavage which disrupts the DNA-binding part of LexA, leading to derepression of the SOS regulon and eventually DNA repair.</text>
</comment>
<dbReference type="InterPro" id="IPR036390">
    <property type="entry name" value="WH_DNA-bd_sf"/>
</dbReference>
<proteinExistence type="inferred from homology"/>
<dbReference type="Pfam" id="PF00717">
    <property type="entry name" value="Peptidase_S24"/>
    <property type="match status" value="1"/>
</dbReference>
<keyword evidence="2 12" id="KW-0678">Repressor</keyword>
<evidence type="ECO:0000256" key="2">
    <source>
        <dbReference type="ARBA" id="ARBA00022491"/>
    </source>
</evidence>
<dbReference type="PANTHER" id="PTHR33516:SF2">
    <property type="entry name" value="LEXA REPRESSOR-RELATED"/>
    <property type="match status" value="1"/>
</dbReference>
<dbReference type="Proteomes" id="UP000178450">
    <property type="component" value="Unassembled WGS sequence"/>
</dbReference>
<dbReference type="EMBL" id="MGBG01000020">
    <property type="protein sequence ID" value="OGK64502.1"/>
    <property type="molecule type" value="Genomic_DNA"/>
</dbReference>
<keyword evidence="10 12" id="KW-0234">DNA repair</keyword>
<dbReference type="InterPro" id="IPR036286">
    <property type="entry name" value="LexA/Signal_pep-like_sf"/>
</dbReference>
<name>A0A1F7K9F7_9BACT</name>
<feature type="domain" description="Peptidase S24/S26A/S26B/S26C" evidence="14">
    <location>
        <begin position="82"/>
        <end position="194"/>
    </location>
</feature>
<sequence length="200" mass="22095">MKKINRTITPKQKQVLDFIVEYAAQNGYAPSLEEIGGKLSLAISTVHQHVKALKTKGYLKKEDNQPRGVSILEKTADATEIPLLGIIAAGSPIEPIENPEPIKVPKILVAKRGNFYALKVHGDSMIDDGVWDGDIVVVKHQQTADSGDTIVAITENGATLKKYRNQNGKIYLEPRNSRLENIYPKSLEIRGKFVGLIRNV</sequence>
<dbReference type="EC" id="3.4.21.88" evidence="12"/>
<dbReference type="Pfam" id="PF01726">
    <property type="entry name" value="LexA_DNA_bind"/>
    <property type="match status" value="1"/>
</dbReference>
<evidence type="ECO:0000256" key="7">
    <source>
        <dbReference type="ARBA" id="ARBA00023015"/>
    </source>
</evidence>
<dbReference type="Gene3D" id="1.10.10.10">
    <property type="entry name" value="Winged helix-like DNA-binding domain superfamily/Winged helix DNA-binding domain"/>
    <property type="match status" value="1"/>
</dbReference>
<evidence type="ECO:0000256" key="3">
    <source>
        <dbReference type="ARBA" id="ARBA00022705"/>
    </source>
</evidence>
<organism evidence="16 17">
    <name type="scientific">Candidatus Roizmanbacteria bacterium RIFOXYA1_FULL_41_12</name>
    <dbReference type="NCBI Taxonomy" id="1802082"/>
    <lineage>
        <taxon>Bacteria</taxon>
        <taxon>Candidatus Roizmaniibacteriota</taxon>
    </lineage>
</organism>
<feature type="domain" description="LexA repressor DNA-binding" evidence="15">
    <location>
        <begin position="7"/>
        <end position="68"/>
    </location>
</feature>
<evidence type="ECO:0000256" key="9">
    <source>
        <dbReference type="ARBA" id="ARBA00023163"/>
    </source>
</evidence>
<dbReference type="InterPro" id="IPR039418">
    <property type="entry name" value="LexA-like"/>
</dbReference>
<dbReference type="SUPFAM" id="SSF46785">
    <property type="entry name" value="Winged helix' DNA-binding domain"/>
    <property type="match status" value="1"/>
</dbReference>
<feature type="active site" description="For autocatalytic cleavage activity" evidence="12">
    <location>
        <position position="124"/>
    </location>
</feature>
<dbReference type="PRINTS" id="PR00726">
    <property type="entry name" value="LEXASERPTASE"/>
</dbReference>
<keyword evidence="4 12" id="KW-0227">DNA damage</keyword>
<dbReference type="GO" id="GO:0006281">
    <property type="term" value="P:DNA repair"/>
    <property type="evidence" value="ECO:0007669"/>
    <property type="project" value="UniProtKB-UniRule"/>
</dbReference>
<dbReference type="Gene3D" id="2.10.109.10">
    <property type="entry name" value="Umud Fragment, subunit A"/>
    <property type="match status" value="1"/>
</dbReference>
<evidence type="ECO:0000256" key="10">
    <source>
        <dbReference type="ARBA" id="ARBA00023204"/>
    </source>
</evidence>
<evidence type="ECO:0000313" key="16">
    <source>
        <dbReference type="EMBL" id="OGK64502.1"/>
    </source>
</evidence>
<dbReference type="InterPro" id="IPR006197">
    <property type="entry name" value="Peptidase_S24_LexA"/>
</dbReference>
<dbReference type="HAMAP" id="MF_00015">
    <property type="entry name" value="LexA"/>
    <property type="match status" value="1"/>
</dbReference>
<dbReference type="InterPro" id="IPR036388">
    <property type="entry name" value="WH-like_DNA-bd_sf"/>
</dbReference>
<keyword evidence="11 12" id="KW-0742">SOS response</keyword>
<dbReference type="CDD" id="cd06529">
    <property type="entry name" value="S24_LexA-like"/>
    <property type="match status" value="1"/>
</dbReference>
<dbReference type="GO" id="GO:0006260">
    <property type="term" value="P:DNA replication"/>
    <property type="evidence" value="ECO:0007669"/>
    <property type="project" value="UniProtKB-UniRule"/>
</dbReference>
<evidence type="ECO:0000259" key="14">
    <source>
        <dbReference type="Pfam" id="PF00717"/>
    </source>
</evidence>
<dbReference type="GO" id="GO:0006508">
    <property type="term" value="P:proteolysis"/>
    <property type="evidence" value="ECO:0007669"/>
    <property type="project" value="InterPro"/>
</dbReference>
<accession>A0A1F7K9F7</accession>
<dbReference type="InterPro" id="IPR015927">
    <property type="entry name" value="Peptidase_S24_S26A/B/C"/>
</dbReference>
<keyword evidence="9 12" id="KW-0804">Transcription</keyword>
<gene>
    <name evidence="12" type="primary">lexA</name>
    <name evidence="16" type="ORF">A2209_02280</name>
</gene>
<dbReference type="GO" id="GO:0045892">
    <property type="term" value="P:negative regulation of DNA-templated transcription"/>
    <property type="evidence" value="ECO:0007669"/>
    <property type="project" value="UniProtKB-UniRule"/>
</dbReference>
<keyword evidence="6 12" id="KW-0068">Autocatalytic cleavage</keyword>
<comment type="caution">
    <text evidence="16">The sequence shown here is derived from an EMBL/GenBank/DDBJ whole genome shotgun (WGS) entry which is preliminary data.</text>
</comment>
<dbReference type="InterPro" id="IPR006199">
    <property type="entry name" value="LexA_DNA-bd_dom"/>
</dbReference>
<protein>
    <recommendedName>
        <fullName evidence="12">LexA repressor</fullName>
        <ecNumber evidence="12">3.4.21.88</ecNumber>
    </recommendedName>
</protein>
<evidence type="ECO:0000256" key="11">
    <source>
        <dbReference type="ARBA" id="ARBA00023236"/>
    </source>
</evidence>
<dbReference type="InterPro" id="IPR050077">
    <property type="entry name" value="LexA_repressor"/>
</dbReference>
<evidence type="ECO:0000313" key="17">
    <source>
        <dbReference type="Proteomes" id="UP000178450"/>
    </source>
</evidence>
<evidence type="ECO:0000259" key="15">
    <source>
        <dbReference type="Pfam" id="PF01726"/>
    </source>
</evidence>
<evidence type="ECO:0000256" key="1">
    <source>
        <dbReference type="ARBA" id="ARBA00007484"/>
    </source>
</evidence>
<keyword evidence="5 12" id="KW-0378">Hydrolase</keyword>
<dbReference type="NCBIfam" id="TIGR00498">
    <property type="entry name" value="lexA"/>
    <property type="match status" value="1"/>
</dbReference>